<protein>
    <recommendedName>
        <fullName evidence="16">Fimbrial biogenesis outer membrane usher protein</fullName>
    </recommendedName>
</protein>
<comment type="subcellular location">
    <subcellularLocation>
        <location evidence="1 10">Cell outer membrane</location>
        <topology evidence="1 10">Multi-pass membrane protein</topology>
    </subcellularLocation>
</comment>
<dbReference type="InterPro" id="IPR043142">
    <property type="entry name" value="PapC-like_C_sf"/>
</dbReference>
<comment type="similarity">
    <text evidence="2 10">Belongs to the fimbrial export usher family.</text>
</comment>
<evidence type="ECO:0000256" key="6">
    <source>
        <dbReference type="ARBA" id="ARBA00022692"/>
    </source>
</evidence>
<dbReference type="Pfam" id="PF00577">
    <property type="entry name" value="Usher"/>
    <property type="match status" value="1"/>
</dbReference>
<organism evidence="14 15">
    <name type="scientific">Burkholderia ubonensis</name>
    <dbReference type="NCBI Taxonomy" id="101571"/>
    <lineage>
        <taxon>Bacteria</taxon>
        <taxon>Pseudomonadati</taxon>
        <taxon>Pseudomonadota</taxon>
        <taxon>Betaproteobacteria</taxon>
        <taxon>Burkholderiales</taxon>
        <taxon>Burkholderiaceae</taxon>
        <taxon>Burkholderia</taxon>
        <taxon>Burkholderia cepacia complex</taxon>
    </lineage>
</organism>
<keyword evidence="4" id="KW-1134">Transmembrane beta strand</keyword>
<feature type="domain" description="PapC-like C-terminal" evidence="12">
    <location>
        <begin position="778"/>
        <end position="841"/>
    </location>
</feature>
<dbReference type="GO" id="GO:0009297">
    <property type="term" value="P:pilus assembly"/>
    <property type="evidence" value="ECO:0007669"/>
    <property type="project" value="InterPro"/>
</dbReference>
<dbReference type="EMBL" id="LPBJ01000095">
    <property type="protein sequence ID" value="KVP89367.1"/>
    <property type="molecule type" value="Genomic_DNA"/>
</dbReference>
<proteinExistence type="inferred from homology"/>
<keyword evidence="7 11" id="KW-0732">Signal</keyword>
<keyword evidence="5 10" id="KW-1029">Fimbrium biogenesis</keyword>
<evidence type="ECO:0000256" key="5">
    <source>
        <dbReference type="ARBA" id="ARBA00022558"/>
    </source>
</evidence>
<dbReference type="Pfam" id="PF13953">
    <property type="entry name" value="PapC_C"/>
    <property type="match status" value="1"/>
</dbReference>
<accession>A0AAW3MN28</accession>
<dbReference type="InterPro" id="IPR042186">
    <property type="entry name" value="FimD_plug_dom"/>
</dbReference>
<evidence type="ECO:0000313" key="14">
    <source>
        <dbReference type="EMBL" id="KVP89367.1"/>
    </source>
</evidence>
<evidence type="ECO:0000259" key="13">
    <source>
        <dbReference type="Pfam" id="PF13954"/>
    </source>
</evidence>
<dbReference type="Proteomes" id="UP000056453">
    <property type="component" value="Unassembled WGS sequence"/>
</dbReference>
<evidence type="ECO:0000256" key="9">
    <source>
        <dbReference type="ARBA" id="ARBA00023237"/>
    </source>
</evidence>
<reference evidence="14 15" key="1">
    <citation type="submission" date="2015-11" db="EMBL/GenBank/DDBJ databases">
        <title>Expanding the genomic diversity of Burkholderia species for the development of highly accurate diagnostics.</title>
        <authorList>
            <person name="Sahl J."/>
            <person name="Keim P."/>
            <person name="Wagner D."/>
        </authorList>
    </citation>
    <scope>NUCLEOTIDE SEQUENCE [LARGE SCALE GENOMIC DNA]</scope>
    <source>
        <strain evidence="14 15">MSMB1808WGS</strain>
    </source>
</reference>
<dbReference type="PANTHER" id="PTHR30451">
    <property type="entry name" value="OUTER MEMBRANE USHER PROTEIN"/>
    <property type="match status" value="1"/>
</dbReference>
<evidence type="ECO:0000256" key="11">
    <source>
        <dbReference type="SAM" id="SignalP"/>
    </source>
</evidence>
<evidence type="ECO:0000256" key="10">
    <source>
        <dbReference type="RuleBase" id="RU003884"/>
    </source>
</evidence>
<dbReference type="InterPro" id="IPR018030">
    <property type="entry name" value="Fimbrial_membr_usher_CS"/>
</dbReference>
<dbReference type="PROSITE" id="PS01151">
    <property type="entry name" value="FIMBRIAL_USHER"/>
    <property type="match status" value="1"/>
</dbReference>
<gene>
    <name evidence="14" type="ORF">WJ96_20465</name>
</gene>
<dbReference type="Gene3D" id="2.60.40.3110">
    <property type="match status" value="1"/>
</dbReference>
<dbReference type="GO" id="GO:0009279">
    <property type="term" value="C:cell outer membrane"/>
    <property type="evidence" value="ECO:0007669"/>
    <property type="project" value="UniProtKB-SubCell"/>
</dbReference>
<feature type="domain" description="PapC N-terminal" evidence="13">
    <location>
        <begin position="78"/>
        <end position="209"/>
    </location>
</feature>
<dbReference type="Gene3D" id="3.10.20.410">
    <property type="match status" value="1"/>
</dbReference>
<evidence type="ECO:0000256" key="1">
    <source>
        <dbReference type="ARBA" id="ARBA00004571"/>
    </source>
</evidence>
<feature type="signal peptide" evidence="11">
    <location>
        <begin position="1"/>
        <end position="30"/>
    </location>
</feature>
<dbReference type="FunFam" id="2.60.40.3110:FF:000001">
    <property type="entry name" value="Putative fimbrial outer membrane usher"/>
    <property type="match status" value="1"/>
</dbReference>
<dbReference type="PANTHER" id="PTHR30451:SF21">
    <property type="entry name" value="FIMBRIAL USHER DOMAIN-CONTAINING PROTEIN YDET-RELATED"/>
    <property type="match status" value="1"/>
</dbReference>
<dbReference type="InterPro" id="IPR025949">
    <property type="entry name" value="PapC-like_C"/>
</dbReference>
<dbReference type="Gene3D" id="2.60.40.2610">
    <property type="entry name" value="Outer membrane usher protein FimD, plug domain"/>
    <property type="match status" value="1"/>
</dbReference>
<dbReference type="Pfam" id="PF13954">
    <property type="entry name" value="PapC_N"/>
    <property type="match status" value="1"/>
</dbReference>
<name>A0AAW3MN28_9BURK</name>
<dbReference type="SUPFAM" id="SSF141729">
    <property type="entry name" value="FimD N-terminal domain-like"/>
    <property type="match status" value="1"/>
</dbReference>
<dbReference type="InterPro" id="IPR000015">
    <property type="entry name" value="Fimb_usher"/>
</dbReference>
<dbReference type="Gene3D" id="2.60.40.2070">
    <property type="match status" value="1"/>
</dbReference>
<evidence type="ECO:0000256" key="4">
    <source>
        <dbReference type="ARBA" id="ARBA00022452"/>
    </source>
</evidence>
<evidence type="ECO:0000259" key="12">
    <source>
        <dbReference type="Pfam" id="PF13953"/>
    </source>
</evidence>
<evidence type="ECO:0000256" key="3">
    <source>
        <dbReference type="ARBA" id="ARBA00022448"/>
    </source>
</evidence>
<dbReference type="InterPro" id="IPR037224">
    <property type="entry name" value="PapC_N_sf"/>
</dbReference>
<evidence type="ECO:0000256" key="8">
    <source>
        <dbReference type="ARBA" id="ARBA00023136"/>
    </source>
</evidence>
<dbReference type="AlphaFoldDB" id="A0AAW3MN28"/>
<evidence type="ECO:0000256" key="7">
    <source>
        <dbReference type="ARBA" id="ARBA00022729"/>
    </source>
</evidence>
<keyword evidence="6 10" id="KW-0812">Transmembrane</keyword>
<keyword evidence="15" id="KW-1185">Reference proteome</keyword>
<keyword evidence="3 10" id="KW-0813">Transport</keyword>
<comment type="caution">
    <text evidence="14">The sequence shown here is derived from an EMBL/GenBank/DDBJ whole genome shotgun (WGS) entry which is preliminary data.</text>
</comment>
<feature type="chain" id="PRO_5043800494" description="Fimbrial biogenesis outer membrane usher protein" evidence="11">
    <location>
        <begin position="31"/>
        <end position="882"/>
    </location>
</feature>
<sequence length="882" mass="93320">MMHRANLRSWPRRLLLGCAAGFAAANLAWAGDATAPSSADSSASAPTLAHFNPAFLNIGNSQGDAQSGAPDDAPHFNASDLAEFSHGNIALPGVHDVEVLLNDAQVGKHRVLFNTLPDNQGTAPCVTAKLLGGIGVMLSEFPAVDPNVAGQCIDADRQMPNAHFSYEADTEQLSITIPNAMLRHTARGAIDPSEFQNGIDGALFDYRISGSKSEMAGGGGAGGIQWYGSLRSGINLGPWRLRGTTTVNRDAGGTQVQFQDIYARRAFTGISSQFTIGDATTDGSILDSVPFRGVQLASDPAMEPESLQGYAPVIRGIAQTHAKVELRQNGFLIYSTYVPPGPFRIDDLYAAASNTDIEVTIIEADGRKRTFAQPYSTVSALLRDHAWRYRVTAGMLRVPGVTKASPFAQATLAHGLPGDFTLYGGVTVSPIYQAVVFGAARNMPVIGALSLDIKHARSRLPGGRIESGQSVRLAYNKSLDVIGTQFNVAGYRYSTCGYHSFSDVAAANNSTLDVLSTINARDRLEINIAQPLRSAGSLYATYTQQGYWGMQDEDRVLQFGYSGSYHSISYGLDLSYDRHPDGTSSKQVAFNLSIPFGKTQNHTFTASMLSGDGDIKEGASMSGTLLRGHQLNYSIRADLSSQGGQSGSASLNYLSGVGQFGVMQSLSKGSAQTSVEVAGGAVVHAHGITFSQPLGETIGLVAAPGASDVGIESTQGVSTDHAGYAVIPNLTPYRRNNITLRTADLGSQVAVRTATRIVTPRRGAIVLARYKVSKGRMMLDIKDQKGQPMPFGARIETLAGDDVGMVGPDGQGFVTGAGDRGKLRVRWGKQAAEQCELAFDLGHPSQNNLMPEATAVCRPLPARTAKATAAVGPILPSTGEPS</sequence>
<evidence type="ECO:0008006" key="16">
    <source>
        <dbReference type="Google" id="ProtNLM"/>
    </source>
</evidence>
<evidence type="ECO:0000256" key="2">
    <source>
        <dbReference type="ARBA" id="ARBA00008064"/>
    </source>
</evidence>
<keyword evidence="9 10" id="KW-0998">Cell outer membrane</keyword>
<dbReference type="GO" id="GO:0015473">
    <property type="term" value="F:fimbrial usher porin activity"/>
    <property type="evidence" value="ECO:0007669"/>
    <property type="project" value="InterPro"/>
</dbReference>
<keyword evidence="8 10" id="KW-0472">Membrane</keyword>
<evidence type="ECO:0000313" key="15">
    <source>
        <dbReference type="Proteomes" id="UP000056453"/>
    </source>
</evidence>
<dbReference type="InterPro" id="IPR025885">
    <property type="entry name" value="PapC_N"/>
</dbReference>